<gene>
    <name evidence="1" type="ORF">F2Q69_00003652</name>
</gene>
<name>A0A8S9P9S1_BRACR</name>
<reference evidence="1" key="1">
    <citation type="submission" date="2019-12" db="EMBL/GenBank/DDBJ databases">
        <title>Genome sequencing and annotation of Brassica cretica.</title>
        <authorList>
            <person name="Studholme D.J."/>
            <person name="Sarris P."/>
        </authorList>
    </citation>
    <scope>NUCLEOTIDE SEQUENCE</scope>
    <source>
        <strain evidence="1">PFS-109/04</strain>
        <tissue evidence="1">Leaf</tissue>
    </source>
</reference>
<sequence length="55" mass="6550">MKPRPEFFMVPVPVYQDRFWEAVIPMHRRRQLSFREPVAPIASVSSSFDSGNRWL</sequence>
<dbReference type="AlphaFoldDB" id="A0A8S9P9S1"/>
<protein>
    <submittedName>
        <fullName evidence="1">Uncharacterized protein</fullName>
    </submittedName>
</protein>
<evidence type="ECO:0000313" key="2">
    <source>
        <dbReference type="Proteomes" id="UP000712600"/>
    </source>
</evidence>
<organism evidence="1 2">
    <name type="scientific">Brassica cretica</name>
    <name type="common">Mustard</name>
    <dbReference type="NCBI Taxonomy" id="69181"/>
    <lineage>
        <taxon>Eukaryota</taxon>
        <taxon>Viridiplantae</taxon>
        <taxon>Streptophyta</taxon>
        <taxon>Embryophyta</taxon>
        <taxon>Tracheophyta</taxon>
        <taxon>Spermatophyta</taxon>
        <taxon>Magnoliopsida</taxon>
        <taxon>eudicotyledons</taxon>
        <taxon>Gunneridae</taxon>
        <taxon>Pentapetalae</taxon>
        <taxon>rosids</taxon>
        <taxon>malvids</taxon>
        <taxon>Brassicales</taxon>
        <taxon>Brassicaceae</taxon>
        <taxon>Brassiceae</taxon>
        <taxon>Brassica</taxon>
    </lineage>
</organism>
<comment type="caution">
    <text evidence="1">The sequence shown here is derived from an EMBL/GenBank/DDBJ whole genome shotgun (WGS) entry which is preliminary data.</text>
</comment>
<evidence type="ECO:0000313" key="1">
    <source>
        <dbReference type="EMBL" id="KAF3510052.1"/>
    </source>
</evidence>
<proteinExistence type="predicted"/>
<accession>A0A8S9P9S1</accession>
<dbReference type="Proteomes" id="UP000712600">
    <property type="component" value="Unassembled WGS sequence"/>
</dbReference>
<dbReference type="EMBL" id="QGKX02001521">
    <property type="protein sequence ID" value="KAF3510052.1"/>
    <property type="molecule type" value="Genomic_DNA"/>
</dbReference>